<keyword evidence="4" id="KW-1185">Reference proteome</keyword>
<dbReference type="AlphaFoldDB" id="A0AAD4DFU2"/>
<dbReference type="Pfam" id="PF23948">
    <property type="entry name" value="ARM_5"/>
    <property type="match status" value="1"/>
</dbReference>
<evidence type="ECO:0000256" key="1">
    <source>
        <dbReference type="SAM" id="MobiDB-lite"/>
    </source>
</evidence>
<feature type="non-terminal residue" evidence="3">
    <location>
        <position position="362"/>
    </location>
</feature>
<feature type="domain" description="Arm-like repeat" evidence="2">
    <location>
        <begin position="142"/>
        <end position="360"/>
    </location>
</feature>
<gene>
    <name evidence="3" type="ORF">BGZ95_006578</name>
</gene>
<sequence>MNNHPLRQSDPRASNESTATIHETIRNIFGSSDSISKEADPKDVNPKEVVSKRVNPKDSNQSTTPFIAERMPQTTPSVAQDHRVLDNIFPKNVTKPVIKAELPRLHHRIERTDQVVYCNTLLLKDPVFSATTNLDKAELVWLEEIKKDPAEQDHLRWLATRMVEAFVADTTKDSTEIAEIVALGPVLQRVPYRKLLTSLLRDLDGARILDDYLLQGLYQLVQTASPGYLEADDLVKILSILRVRMQGMHQQSTEHIYLLALAISGILDVMADHKVQDLDRVLEREPLSGVLSGLKGSSDPYLMYQACYAFQALQYVPDNETALQGVLRHSTGVVDGLVKVTSVFTLDLASILEGLENLKESI</sequence>
<evidence type="ECO:0000313" key="4">
    <source>
        <dbReference type="Proteomes" id="UP001194580"/>
    </source>
</evidence>
<evidence type="ECO:0000313" key="3">
    <source>
        <dbReference type="EMBL" id="KAG0277068.1"/>
    </source>
</evidence>
<feature type="region of interest" description="Disordered" evidence="1">
    <location>
        <begin position="29"/>
        <end position="65"/>
    </location>
</feature>
<dbReference type="EMBL" id="JAAAIL010000307">
    <property type="protein sequence ID" value="KAG0277068.1"/>
    <property type="molecule type" value="Genomic_DNA"/>
</dbReference>
<protein>
    <recommendedName>
        <fullName evidence="2">Arm-like repeat domain-containing protein</fullName>
    </recommendedName>
</protein>
<dbReference type="Proteomes" id="UP001194580">
    <property type="component" value="Unassembled WGS sequence"/>
</dbReference>
<comment type="caution">
    <text evidence="3">The sequence shown here is derived from an EMBL/GenBank/DDBJ whole genome shotgun (WGS) entry which is preliminary data.</text>
</comment>
<feature type="compositionally biased region" description="Basic and acidic residues" evidence="1">
    <location>
        <begin position="35"/>
        <end position="51"/>
    </location>
</feature>
<accession>A0AAD4DFU2</accession>
<evidence type="ECO:0000259" key="2">
    <source>
        <dbReference type="Pfam" id="PF23948"/>
    </source>
</evidence>
<organism evidence="3 4">
    <name type="scientific">Linnemannia exigua</name>
    <dbReference type="NCBI Taxonomy" id="604196"/>
    <lineage>
        <taxon>Eukaryota</taxon>
        <taxon>Fungi</taxon>
        <taxon>Fungi incertae sedis</taxon>
        <taxon>Mucoromycota</taxon>
        <taxon>Mortierellomycotina</taxon>
        <taxon>Mortierellomycetes</taxon>
        <taxon>Mortierellales</taxon>
        <taxon>Mortierellaceae</taxon>
        <taxon>Linnemannia</taxon>
    </lineage>
</organism>
<reference evidence="3" key="1">
    <citation type="journal article" date="2020" name="Fungal Divers.">
        <title>Resolving the Mortierellaceae phylogeny through synthesis of multi-gene phylogenetics and phylogenomics.</title>
        <authorList>
            <person name="Vandepol N."/>
            <person name="Liber J."/>
            <person name="Desiro A."/>
            <person name="Na H."/>
            <person name="Kennedy M."/>
            <person name="Barry K."/>
            <person name="Grigoriev I.V."/>
            <person name="Miller A.N."/>
            <person name="O'Donnell K."/>
            <person name="Stajich J.E."/>
            <person name="Bonito G."/>
        </authorList>
    </citation>
    <scope>NUCLEOTIDE SEQUENCE</scope>
    <source>
        <strain evidence="3">NRRL 28262</strain>
    </source>
</reference>
<proteinExistence type="predicted"/>
<dbReference type="InterPro" id="IPR056251">
    <property type="entry name" value="Arm_rpt_dom"/>
</dbReference>
<name>A0AAD4DFU2_9FUNG</name>